<protein>
    <recommendedName>
        <fullName evidence="3">Transposase</fullName>
    </recommendedName>
</protein>
<accession>A0A284VTU4</accession>
<reference evidence="2" key="1">
    <citation type="submission" date="2017-06" db="EMBL/GenBank/DDBJ databases">
        <authorList>
            <person name="Cremers G."/>
        </authorList>
    </citation>
    <scope>NUCLEOTIDE SEQUENCE [LARGE SCALE GENOMIC DNA]</scope>
</reference>
<keyword evidence="2" id="KW-1185">Reference proteome</keyword>
<dbReference type="RefSeq" id="WP_096207247.1">
    <property type="nucleotide sequence ID" value="NZ_FZMP01000233.1"/>
</dbReference>
<dbReference type="Gene3D" id="1.10.10.10">
    <property type="entry name" value="Winged helix-like DNA-binding domain superfamily/Winged helix DNA-binding domain"/>
    <property type="match status" value="1"/>
</dbReference>
<dbReference type="InterPro" id="IPR010921">
    <property type="entry name" value="Trp_repressor/repl_initiator"/>
</dbReference>
<dbReference type="SUPFAM" id="SSF48295">
    <property type="entry name" value="TrpR-like"/>
    <property type="match status" value="1"/>
</dbReference>
<evidence type="ECO:0008006" key="3">
    <source>
        <dbReference type="Google" id="ProtNLM"/>
    </source>
</evidence>
<dbReference type="Proteomes" id="UP000218615">
    <property type="component" value="Unassembled WGS sequence"/>
</dbReference>
<dbReference type="Pfam" id="PF01527">
    <property type="entry name" value="HTH_Tnp_1"/>
    <property type="match status" value="1"/>
</dbReference>
<dbReference type="InterPro" id="IPR002514">
    <property type="entry name" value="Transposase_8"/>
</dbReference>
<dbReference type="EMBL" id="FZMP01000233">
    <property type="protein sequence ID" value="SNQ62721.1"/>
    <property type="molecule type" value="Genomic_DNA"/>
</dbReference>
<dbReference type="GO" id="GO:0006313">
    <property type="term" value="P:DNA transposition"/>
    <property type="evidence" value="ECO:0007669"/>
    <property type="project" value="InterPro"/>
</dbReference>
<evidence type="ECO:0000313" key="2">
    <source>
        <dbReference type="Proteomes" id="UP000218615"/>
    </source>
</evidence>
<evidence type="ECO:0000313" key="1">
    <source>
        <dbReference type="EMBL" id="SNQ62721.1"/>
    </source>
</evidence>
<gene>
    <name evidence="1" type="ORF">MNV_830002</name>
</gene>
<dbReference type="GO" id="GO:0043565">
    <property type="term" value="F:sequence-specific DNA binding"/>
    <property type="evidence" value="ECO:0007669"/>
    <property type="project" value="InterPro"/>
</dbReference>
<dbReference type="AlphaFoldDB" id="A0A284VTU4"/>
<sequence>MGKITRRRHTREFKISIIRELESGKNLAQLSRENNLHPTMISRWKFEYRKNPESAFKGNGNTYKETTKKLQGFKNWKGLSARIC</sequence>
<dbReference type="GO" id="GO:0004803">
    <property type="term" value="F:transposase activity"/>
    <property type="evidence" value="ECO:0007669"/>
    <property type="project" value="InterPro"/>
</dbReference>
<name>A0A284VTU4_9EURY</name>
<organism evidence="1 2">
    <name type="scientific">Candidatus Methanoperedens nitratireducens</name>
    <dbReference type="NCBI Taxonomy" id="1392998"/>
    <lineage>
        <taxon>Archaea</taxon>
        <taxon>Methanobacteriati</taxon>
        <taxon>Methanobacteriota</taxon>
        <taxon>Stenosarchaea group</taxon>
        <taxon>Methanomicrobia</taxon>
        <taxon>Methanosarcinales</taxon>
        <taxon>ANME-2 cluster</taxon>
        <taxon>Candidatus Methanoperedentaceae</taxon>
        <taxon>Candidatus Methanoperedens</taxon>
    </lineage>
</organism>
<dbReference type="InterPro" id="IPR036388">
    <property type="entry name" value="WH-like_DNA-bd_sf"/>
</dbReference>
<proteinExistence type="predicted"/>